<gene>
    <name evidence="3" type="ORF">GXW71_19915</name>
</gene>
<dbReference type="PANTHER" id="PTHR42949">
    <property type="entry name" value="ANAEROBIC GLYCEROL-3-PHOSPHATE DEHYDROGENASE SUBUNIT B"/>
    <property type="match status" value="1"/>
</dbReference>
<comment type="caution">
    <text evidence="3">The sequence shown here is derived from an EMBL/GenBank/DDBJ whole genome shotgun (WGS) entry which is preliminary data.</text>
</comment>
<sequence>PLRRALARWSRGRAFLDALYRPAQPFRSAAPEAIACRCEEVTGAAVRDAARMGATGPNQLKAFLRCGMGPCQGRMCGLTITETIAEERGAHPRDVGPQRLRSPAKPITLGEFAALRKTEADLRAVERR</sequence>
<dbReference type="InterPro" id="IPR041117">
    <property type="entry name" value="SoxA_A3"/>
</dbReference>
<evidence type="ECO:0000313" key="3">
    <source>
        <dbReference type="EMBL" id="MBR0666636.1"/>
    </source>
</evidence>
<dbReference type="Gene3D" id="1.10.10.1100">
    <property type="entry name" value="BFD-like [2Fe-2S]-binding domain"/>
    <property type="match status" value="1"/>
</dbReference>
<feature type="non-terminal residue" evidence="3">
    <location>
        <position position="1"/>
    </location>
</feature>
<organism evidence="3 4">
    <name type="scientific">Plastoroseomonas hellenica</name>
    <dbReference type="NCBI Taxonomy" id="2687306"/>
    <lineage>
        <taxon>Bacteria</taxon>
        <taxon>Pseudomonadati</taxon>
        <taxon>Pseudomonadota</taxon>
        <taxon>Alphaproteobacteria</taxon>
        <taxon>Acetobacterales</taxon>
        <taxon>Acetobacteraceae</taxon>
        <taxon>Plastoroseomonas</taxon>
    </lineage>
</organism>
<evidence type="ECO:0000259" key="2">
    <source>
        <dbReference type="Pfam" id="PF17806"/>
    </source>
</evidence>
<dbReference type="PANTHER" id="PTHR42949:SF3">
    <property type="entry name" value="ANAEROBIC GLYCEROL-3-PHOSPHATE DEHYDROGENASE SUBUNIT B"/>
    <property type="match status" value="1"/>
</dbReference>
<dbReference type="CDD" id="cd19946">
    <property type="entry name" value="GlpA-like_Fer2_BFD-like"/>
    <property type="match status" value="1"/>
</dbReference>
<dbReference type="InterPro" id="IPR051691">
    <property type="entry name" value="Metab_Enz_Cyan_OpOx_G3PDH"/>
</dbReference>
<protein>
    <submittedName>
        <fullName evidence="3">FAD/NAD(P)-binding oxidoreductase</fullName>
    </submittedName>
</protein>
<keyword evidence="1" id="KW-0560">Oxidoreductase</keyword>
<feature type="domain" description="SoxA A3" evidence="2">
    <location>
        <begin position="39"/>
        <end position="114"/>
    </location>
</feature>
<dbReference type="Pfam" id="PF17806">
    <property type="entry name" value="SO_alpha_A3"/>
    <property type="match status" value="1"/>
</dbReference>
<dbReference type="Proteomes" id="UP001196870">
    <property type="component" value="Unassembled WGS sequence"/>
</dbReference>
<dbReference type="InterPro" id="IPR041854">
    <property type="entry name" value="BFD-like_2Fe2S-bd_dom_sf"/>
</dbReference>
<accession>A0ABS5F237</accession>
<dbReference type="EMBL" id="JAAGBB010000025">
    <property type="protein sequence ID" value="MBR0666636.1"/>
    <property type="molecule type" value="Genomic_DNA"/>
</dbReference>
<evidence type="ECO:0000313" key="4">
    <source>
        <dbReference type="Proteomes" id="UP001196870"/>
    </source>
</evidence>
<dbReference type="RefSeq" id="WP_211854359.1">
    <property type="nucleotide sequence ID" value="NZ_JAAGBB010000025.1"/>
</dbReference>
<keyword evidence="4" id="KW-1185">Reference proteome</keyword>
<evidence type="ECO:0000256" key="1">
    <source>
        <dbReference type="ARBA" id="ARBA00023002"/>
    </source>
</evidence>
<proteinExistence type="predicted"/>
<name>A0ABS5F237_9PROT</name>
<reference evidence="4" key="1">
    <citation type="journal article" date="2021" name="Syst. Appl. Microbiol.">
        <title>Roseomonas hellenica sp. nov., isolated from roots of wild-growing Alkanna tinctoria.</title>
        <authorList>
            <person name="Rat A."/>
            <person name="Naranjo H.D."/>
            <person name="Lebbe L."/>
            <person name="Cnockaert M."/>
            <person name="Krigas N."/>
            <person name="Grigoriadou K."/>
            <person name="Maloupa E."/>
            <person name="Willems A."/>
        </authorList>
    </citation>
    <scope>NUCLEOTIDE SEQUENCE [LARGE SCALE GENOMIC DNA]</scope>
    <source>
        <strain evidence="4">LMG 31523</strain>
    </source>
</reference>